<organism evidence="1">
    <name type="scientific">Spongospora subterranea</name>
    <dbReference type="NCBI Taxonomy" id="70186"/>
    <lineage>
        <taxon>Eukaryota</taxon>
        <taxon>Sar</taxon>
        <taxon>Rhizaria</taxon>
        <taxon>Endomyxa</taxon>
        <taxon>Phytomyxea</taxon>
        <taxon>Plasmodiophorida</taxon>
        <taxon>Plasmodiophoridae</taxon>
        <taxon>Spongospora</taxon>
    </lineage>
</organism>
<name>A0A0H5QIH4_9EUKA</name>
<feature type="non-terminal residue" evidence="1">
    <location>
        <position position="100"/>
    </location>
</feature>
<dbReference type="AlphaFoldDB" id="A0A0H5QIH4"/>
<evidence type="ECO:0000313" key="1">
    <source>
        <dbReference type="EMBL" id="CRZ01870.1"/>
    </source>
</evidence>
<accession>A0A0H5QIH4</accession>
<sequence>MSTSMDPWTDEVLLELGMCFKFRKTSVLTKEQEISCTWVLHYSNSSSVCVGSSKTSVFLEDPTWVWRHFWRTLVKQRIILITVDGRCWTLEMEEKTLGVV</sequence>
<protein>
    <submittedName>
        <fullName evidence="1">Uncharacterized protein</fullName>
    </submittedName>
</protein>
<dbReference type="EMBL" id="HACM01001428">
    <property type="protein sequence ID" value="CRZ01870.1"/>
    <property type="molecule type" value="Transcribed_RNA"/>
</dbReference>
<proteinExistence type="predicted"/>
<reference evidence="1" key="1">
    <citation type="submission" date="2015-04" db="EMBL/GenBank/DDBJ databases">
        <title>The genome sequence of the plant pathogenic Rhizarian Plasmodiophora brassicae reveals insights in its biotrophic life cycle and the origin of chitin synthesis.</title>
        <authorList>
            <person name="Schwelm A."/>
            <person name="Fogelqvist J."/>
            <person name="Knaust A."/>
            <person name="Julke S."/>
            <person name="Lilja T."/>
            <person name="Dhandapani V."/>
            <person name="Bonilla-Rosso G."/>
            <person name="Karlsson M."/>
            <person name="Shevchenko A."/>
            <person name="Choi S.R."/>
            <person name="Kim H.G."/>
            <person name="Park J.Y."/>
            <person name="Lim Y.P."/>
            <person name="Ludwig-Muller J."/>
            <person name="Dixelius C."/>
        </authorList>
    </citation>
    <scope>NUCLEOTIDE SEQUENCE</scope>
    <source>
        <tissue evidence="1">Potato root galls</tissue>
    </source>
</reference>